<evidence type="ECO:0000313" key="3">
    <source>
        <dbReference type="Proteomes" id="UP001348149"/>
    </source>
</evidence>
<proteinExistence type="predicted"/>
<gene>
    <name evidence="2" type="ORF">VK792_05295</name>
</gene>
<evidence type="ECO:0000256" key="1">
    <source>
        <dbReference type="SAM" id="Phobius"/>
    </source>
</evidence>
<feature type="transmembrane region" description="Helical" evidence="1">
    <location>
        <begin position="212"/>
        <end position="233"/>
    </location>
</feature>
<comment type="caution">
    <text evidence="2">The sequence shown here is derived from an EMBL/GenBank/DDBJ whole genome shotgun (WGS) entry which is preliminary data.</text>
</comment>
<organism evidence="2 3">
    <name type="scientific">Mesobacterium hydrothermale</name>
    <dbReference type="NCBI Taxonomy" id="3111907"/>
    <lineage>
        <taxon>Bacteria</taxon>
        <taxon>Pseudomonadati</taxon>
        <taxon>Pseudomonadota</taxon>
        <taxon>Alphaproteobacteria</taxon>
        <taxon>Rhodobacterales</taxon>
        <taxon>Roseobacteraceae</taxon>
        <taxon>Mesobacterium</taxon>
    </lineage>
</organism>
<keyword evidence="1" id="KW-1133">Transmembrane helix</keyword>
<keyword evidence="1" id="KW-0812">Transmembrane</keyword>
<dbReference type="Proteomes" id="UP001348149">
    <property type="component" value="Unassembled WGS sequence"/>
</dbReference>
<feature type="transmembrane region" description="Helical" evidence="1">
    <location>
        <begin position="12"/>
        <end position="34"/>
    </location>
</feature>
<name>A0ABU6HFE1_9RHOB</name>
<reference evidence="2 3" key="1">
    <citation type="submission" date="2024-01" db="EMBL/GenBank/DDBJ databases">
        <title>Mesobacterium rodlantinim sp. nov., isolated from shallow sea hydrothermal systems off Kueishantao Island.</title>
        <authorList>
            <person name="Su Z."/>
            <person name="Tang K."/>
        </authorList>
    </citation>
    <scope>NUCLEOTIDE SEQUENCE [LARGE SCALE GENOMIC DNA]</scope>
    <source>
        <strain evidence="2 3">TK19101</strain>
    </source>
</reference>
<accession>A0ABU6HFE1</accession>
<dbReference type="EMBL" id="JAYLLH010000005">
    <property type="protein sequence ID" value="MEC3860691.1"/>
    <property type="molecule type" value="Genomic_DNA"/>
</dbReference>
<protein>
    <submittedName>
        <fullName evidence="2">Uncharacterized protein</fullName>
    </submittedName>
</protein>
<evidence type="ECO:0000313" key="2">
    <source>
        <dbReference type="EMBL" id="MEC3860691.1"/>
    </source>
</evidence>
<feature type="transmembrane region" description="Helical" evidence="1">
    <location>
        <begin position="46"/>
        <end position="68"/>
    </location>
</feature>
<feature type="transmembrane region" description="Helical" evidence="1">
    <location>
        <begin position="177"/>
        <end position="200"/>
    </location>
</feature>
<keyword evidence="3" id="KW-1185">Reference proteome</keyword>
<sequence length="239" mass="24898">MIFGDLKTVLRVSIPVIVVLAAAIAIFGGTMVTVSDFPADGLALPSLGLMSLFFVAYILAILWMAVAWHRYCLLAEYPGAFLPNFHGDRIAAYFGRMLMLVLIAMVIGGLGSFVIGLVIGTGSGSFGVVGGALGLTGMLALIWAFQRLSIILPAAAIGEPLTLGEAWAATAPLSMPIIGVLVLLLLFSLAMGLAVGALTLIHPAIGMLGNLIMSWLQTVLGLSILTTLYGVAVQGRDID</sequence>
<feature type="transmembrane region" description="Helical" evidence="1">
    <location>
        <begin position="125"/>
        <end position="145"/>
    </location>
</feature>
<dbReference type="RefSeq" id="WP_326296316.1">
    <property type="nucleotide sequence ID" value="NZ_JAYLLH010000005.1"/>
</dbReference>
<keyword evidence="1" id="KW-0472">Membrane</keyword>
<feature type="transmembrane region" description="Helical" evidence="1">
    <location>
        <begin position="98"/>
        <end position="119"/>
    </location>
</feature>